<gene>
    <name evidence="1" type="ORF">S01H4_05788</name>
</gene>
<accession>X0ZSA9</accession>
<organism evidence="1">
    <name type="scientific">marine sediment metagenome</name>
    <dbReference type="NCBI Taxonomy" id="412755"/>
    <lineage>
        <taxon>unclassified sequences</taxon>
        <taxon>metagenomes</taxon>
        <taxon>ecological metagenomes</taxon>
    </lineage>
</organism>
<evidence type="ECO:0000313" key="1">
    <source>
        <dbReference type="EMBL" id="GAG72665.1"/>
    </source>
</evidence>
<comment type="caution">
    <text evidence="1">The sequence shown here is derived from an EMBL/GenBank/DDBJ whole genome shotgun (WGS) entry which is preliminary data.</text>
</comment>
<dbReference type="AlphaFoldDB" id="X0ZSA9"/>
<protein>
    <submittedName>
        <fullName evidence="1">Uncharacterized protein</fullName>
    </submittedName>
</protein>
<sequence length="175" mass="20530">MDEQEIIKLINSKRKAIEEDLLPSSQLQEIKEKIEEFLNKKLMGESILALRYKKFKVSGQKTLWSDLRGYPFNGLKWISPWIDFFEKYIAEKTIKQRLEKENLWVEARTRGNELHLLAGEKDKNGKIHVVIDEITSEIRIDKKDQAPNSLLKKIDAILTTKNGKKIKTTMQFLEE</sequence>
<proteinExistence type="predicted"/>
<reference evidence="1" key="1">
    <citation type="journal article" date="2014" name="Front. Microbiol.">
        <title>High frequency of phylogenetically diverse reductive dehalogenase-homologous genes in deep subseafloor sedimentary metagenomes.</title>
        <authorList>
            <person name="Kawai M."/>
            <person name="Futagami T."/>
            <person name="Toyoda A."/>
            <person name="Takaki Y."/>
            <person name="Nishi S."/>
            <person name="Hori S."/>
            <person name="Arai W."/>
            <person name="Tsubouchi T."/>
            <person name="Morono Y."/>
            <person name="Uchiyama I."/>
            <person name="Ito T."/>
            <person name="Fujiyama A."/>
            <person name="Inagaki F."/>
            <person name="Takami H."/>
        </authorList>
    </citation>
    <scope>NUCLEOTIDE SEQUENCE</scope>
    <source>
        <strain evidence="1">Expedition CK06-06</strain>
    </source>
</reference>
<name>X0ZSA9_9ZZZZ</name>
<dbReference type="EMBL" id="BART01001713">
    <property type="protein sequence ID" value="GAG72665.1"/>
    <property type="molecule type" value="Genomic_DNA"/>
</dbReference>